<accession>A0ACC1T5K0</accession>
<reference evidence="1" key="1">
    <citation type="submission" date="2022-07" db="EMBL/GenBank/DDBJ databases">
        <title>Genome Sequence of Phlebia brevispora.</title>
        <authorList>
            <person name="Buettner E."/>
        </authorList>
    </citation>
    <scope>NUCLEOTIDE SEQUENCE</scope>
    <source>
        <strain evidence="1">MPL23</strain>
    </source>
</reference>
<gene>
    <name evidence="1" type="ORF">NM688_g3572</name>
</gene>
<organism evidence="1 2">
    <name type="scientific">Phlebia brevispora</name>
    <dbReference type="NCBI Taxonomy" id="194682"/>
    <lineage>
        <taxon>Eukaryota</taxon>
        <taxon>Fungi</taxon>
        <taxon>Dikarya</taxon>
        <taxon>Basidiomycota</taxon>
        <taxon>Agaricomycotina</taxon>
        <taxon>Agaricomycetes</taxon>
        <taxon>Polyporales</taxon>
        <taxon>Meruliaceae</taxon>
        <taxon>Phlebia</taxon>
    </lineage>
</organism>
<comment type="caution">
    <text evidence="1">The sequence shown here is derived from an EMBL/GenBank/DDBJ whole genome shotgun (WGS) entry which is preliminary data.</text>
</comment>
<dbReference type="EMBL" id="JANHOG010000530">
    <property type="protein sequence ID" value="KAJ3553511.1"/>
    <property type="molecule type" value="Genomic_DNA"/>
</dbReference>
<evidence type="ECO:0000313" key="1">
    <source>
        <dbReference type="EMBL" id="KAJ3553511.1"/>
    </source>
</evidence>
<proteinExistence type="predicted"/>
<keyword evidence="2" id="KW-1185">Reference proteome</keyword>
<evidence type="ECO:0000313" key="2">
    <source>
        <dbReference type="Proteomes" id="UP001148662"/>
    </source>
</evidence>
<dbReference type="Proteomes" id="UP001148662">
    <property type="component" value="Unassembled WGS sequence"/>
</dbReference>
<sequence>MPPSSRYSRASSRSPTRSNSFTSTSTGEKRSQVVKRLAITGKAQRKADGDLDGAALRMYLRMTIPANSVAPGGSIPLFPEENIKILDTVIQPLDSSFAPYNFTGEKTQVLLKAMRILNLPPRLPESYLSLFGGSPTASPPPTNLNAGKYERKYYGEILVNDYQISYILPKEFPPRVYETENFTKRSANEMHFMAVVDLWVPYVSMPPHSPYLLSIPVPRCLSNQIRLRIFPPKSSKMSSSLASLSSQEGDTTSWDLTADPPVTRTTKRPGRNNSFNNFADDESSDSSVTTADGYGVQGSFPSTDRIRIRWATPRKAEDVPETSDAPQSRHQGRQKRLDVFCAPEG</sequence>
<protein>
    <submittedName>
        <fullName evidence="1">Uncharacterized protein</fullName>
    </submittedName>
</protein>
<name>A0ACC1T5K0_9APHY</name>